<organism evidence="4 5">
    <name type="scientific">Heminiphilus faecis</name>
    <dbReference type="NCBI Taxonomy" id="2601703"/>
    <lineage>
        <taxon>Bacteria</taxon>
        <taxon>Pseudomonadati</taxon>
        <taxon>Bacteroidota</taxon>
        <taxon>Bacteroidia</taxon>
        <taxon>Bacteroidales</taxon>
        <taxon>Muribaculaceae</taxon>
        <taxon>Heminiphilus</taxon>
    </lineage>
</organism>
<reference evidence="4 5" key="1">
    <citation type="submission" date="2024-03" db="EMBL/GenBank/DDBJ databases">
        <title>Mouse gut bacterial collection (mGBC) of GemPharmatech.</title>
        <authorList>
            <person name="He Y."/>
            <person name="Dong L."/>
            <person name="Wu D."/>
            <person name="Gao X."/>
            <person name="Lin Z."/>
        </authorList>
    </citation>
    <scope>NUCLEOTIDE SEQUENCE [LARGE SCALE GENOMIC DNA]</scope>
    <source>
        <strain evidence="4 5">54-13</strain>
    </source>
</reference>
<feature type="transmembrane region" description="Helical" evidence="2">
    <location>
        <begin position="31"/>
        <end position="49"/>
    </location>
</feature>
<dbReference type="Pfam" id="PF05036">
    <property type="entry name" value="SPOR"/>
    <property type="match status" value="1"/>
</dbReference>
<dbReference type="InterPro" id="IPR007730">
    <property type="entry name" value="SPOR-like_dom"/>
</dbReference>
<protein>
    <submittedName>
        <fullName evidence="4">SPOR domain-containing protein</fullName>
    </submittedName>
</protein>
<feature type="coiled-coil region" evidence="1">
    <location>
        <begin position="125"/>
        <end position="190"/>
    </location>
</feature>
<keyword evidence="2" id="KW-0812">Transmembrane</keyword>
<name>A0ABV4CYF5_9BACT</name>
<evidence type="ECO:0000313" key="5">
    <source>
        <dbReference type="Proteomes" id="UP001565200"/>
    </source>
</evidence>
<keyword evidence="5" id="KW-1185">Reference proteome</keyword>
<evidence type="ECO:0000313" key="4">
    <source>
        <dbReference type="EMBL" id="MEY8246012.1"/>
    </source>
</evidence>
<accession>A0ABV4CYF5</accession>
<keyword evidence="1" id="KW-0175">Coiled coil</keyword>
<keyword evidence="2" id="KW-0472">Membrane</keyword>
<dbReference type="EMBL" id="JBCLPP010000029">
    <property type="protein sequence ID" value="MEY8246012.1"/>
    <property type="molecule type" value="Genomic_DNA"/>
</dbReference>
<dbReference type="Proteomes" id="UP001565200">
    <property type="component" value="Unassembled WGS sequence"/>
</dbReference>
<keyword evidence="2" id="KW-1133">Transmembrane helix</keyword>
<dbReference type="SUPFAM" id="SSF110997">
    <property type="entry name" value="Sporulation related repeat"/>
    <property type="match status" value="1"/>
</dbReference>
<evidence type="ECO:0000256" key="1">
    <source>
        <dbReference type="SAM" id="Coils"/>
    </source>
</evidence>
<sequence length="521" mass="60259">MKNFTYRSHEEKENIEEILRQRKRKINRQQIVAGSVLGVIIAVIALYIGRQVYYTDFDGYIHVDANQIRTPFDIFLDSLYVETGDVVLPGDTLYSYYMMDMMVENANYNTEPAIVARNRDLTLRYNNILQQIQVLKVRIAELRKQISLENHNIQFGLSDNSHKMDLERMLSEALAQLKALQNELAMLGGMRHATDPVRRGIHASGIHESGSQIYDNIRSQALKDTRNFRLATDSAIIVNIVAPDRMVFFEKELLMTLQHLNLLDNNVHVVAYIPIDQINRITYNSNVEVIVNENISFEAHVSLLGARTEVIPEHLRSYFTKKNTALIANLELDYDQTIPFWSVASGLPVTVRVRNIETWQSESPNNYLWVTTGEGVHHESLDSFIKRRRHYSVAERRLEEARQDSIRRAKAEALRDSAEAHKDRQTAEAEVNAAVPDSMKVFRIMTNVFRSETNADKRLEELRKKHLDVSGKMLRSGRWYVYAGAYSDIDEAREHLNRLAKSSHEFRDAWILDTRKPERND</sequence>
<proteinExistence type="predicted"/>
<dbReference type="Gene3D" id="3.30.70.1070">
    <property type="entry name" value="Sporulation related repeat"/>
    <property type="match status" value="1"/>
</dbReference>
<feature type="domain" description="SPOR" evidence="3">
    <location>
        <begin position="436"/>
        <end position="513"/>
    </location>
</feature>
<dbReference type="RefSeq" id="WP_369863609.1">
    <property type="nucleotide sequence ID" value="NZ_JBCLPP010000029.1"/>
</dbReference>
<gene>
    <name evidence="4" type="ORF">AAK873_10345</name>
</gene>
<comment type="caution">
    <text evidence="4">The sequence shown here is derived from an EMBL/GenBank/DDBJ whole genome shotgun (WGS) entry which is preliminary data.</text>
</comment>
<dbReference type="InterPro" id="IPR036680">
    <property type="entry name" value="SPOR-like_sf"/>
</dbReference>
<dbReference type="PROSITE" id="PS51724">
    <property type="entry name" value="SPOR"/>
    <property type="match status" value="1"/>
</dbReference>
<evidence type="ECO:0000259" key="3">
    <source>
        <dbReference type="PROSITE" id="PS51724"/>
    </source>
</evidence>
<evidence type="ECO:0000256" key="2">
    <source>
        <dbReference type="SAM" id="Phobius"/>
    </source>
</evidence>